<reference evidence="2" key="1">
    <citation type="submission" date="2016-10" db="EMBL/GenBank/DDBJ databases">
        <title>Sequence of Gallionella enrichment culture.</title>
        <authorList>
            <person name="Poehlein A."/>
            <person name="Muehling M."/>
            <person name="Daniel R."/>
        </authorList>
    </citation>
    <scope>NUCLEOTIDE SEQUENCE</scope>
</reference>
<comment type="caution">
    <text evidence="2">The sequence shown here is derived from an EMBL/GenBank/DDBJ whole genome shotgun (WGS) entry which is preliminary data.</text>
</comment>
<name>A0A1J5SGP6_9ZZZZ</name>
<proteinExistence type="predicted"/>
<evidence type="ECO:0000313" key="2">
    <source>
        <dbReference type="EMBL" id="OIR03333.1"/>
    </source>
</evidence>
<accession>A0A1J5SGP6</accession>
<dbReference type="AlphaFoldDB" id="A0A1J5SGP6"/>
<gene>
    <name evidence="2" type="ORF">GALL_146050</name>
</gene>
<dbReference type="EMBL" id="MLJW01000067">
    <property type="protein sequence ID" value="OIR03333.1"/>
    <property type="molecule type" value="Genomic_DNA"/>
</dbReference>
<sequence length="93" mass="9724">MVKTTHLIAAILSVSVSVAYAETSGRPTQPASRGAASVGKNLDANKSGSKADKGLATVKKDITAKHKNSKEVETEKAIIEKAAHAEISERPAR</sequence>
<evidence type="ECO:0000256" key="1">
    <source>
        <dbReference type="SAM" id="MobiDB-lite"/>
    </source>
</evidence>
<feature type="region of interest" description="Disordered" evidence="1">
    <location>
        <begin position="22"/>
        <end position="53"/>
    </location>
</feature>
<organism evidence="2">
    <name type="scientific">mine drainage metagenome</name>
    <dbReference type="NCBI Taxonomy" id="410659"/>
    <lineage>
        <taxon>unclassified sequences</taxon>
        <taxon>metagenomes</taxon>
        <taxon>ecological metagenomes</taxon>
    </lineage>
</organism>
<protein>
    <submittedName>
        <fullName evidence="2">Uncharacterized protein</fullName>
    </submittedName>
</protein>